<keyword evidence="2" id="KW-1185">Reference proteome</keyword>
<proteinExistence type="predicted"/>
<dbReference type="EMBL" id="CAEKKB010000008">
    <property type="protein sequence ID" value="CAB4320052.1"/>
    <property type="molecule type" value="Genomic_DNA"/>
</dbReference>
<evidence type="ECO:0000313" key="1">
    <source>
        <dbReference type="EMBL" id="CAB4320052.1"/>
    </source>
</evidence>
<organism evidence="1 2">
    <name type="scientific">Prunus armeniaca</name>
    <name type="common">Apricot</name>
    <name type="synonym">Armeniaca vulgaris</name>
    <dbReference type="NCBI Taxonomy" id="36596"/>
    <lineage>
        <taxon>Eukaryota</taxon>
        <taxon>Viridiplantae</taxon>
        <taxon>Streptophyta</taxon>
        <taxon>Embryophyta</taxon>
        <taxon>Tracheophyta</taxon>
        <taxon>Spermatophyta</taxon>
        <taxon>Magnoliopsida</taxon>
        <taxon>eudicotyledons</taxon>
        <taxon>Gunneridae</taxon>
        <taxon>Pentapetalae</taxon>
        <taxon>rosids</taxon>
        <taxon>fabids</taxon>
        <taxon>Rosales</taxon>
        <taxon>Rosaceae</taxon>
        <taxon>Amygdaloideae</taxon>
        <taxon>Amygdaleae</taxon>
        <taxon>Prunus</taxon>
    </lineage>
</organism>
<reference evidence="2" key="1">
    <citation type="journal article" date="2020" name="Genome Biol.">
        <title>Gamete binning: chromosome-level and haplotype-resolved genome assembly enabled by high-throughput single-cell sequencing of gamete genomes.</title>
        <authorList>
            <person name="Campoy J.A."/>
            <person name="Sun H."/>
            <person name="Goel M."/>
            <person name="Jiao W.-B."/>
            <person name="Folz-Donahue K."/>
            <person name="Wang N."/>
            <person name="Rubio M."/>
            <person name="Liu C."/>
            <person name="Kukat C."/>
            <person name="Ruiz D."/>
            <person name="Huettel B."/>
            <person name="Schneeberger K."/>
        </authorList>
    </citation>
    <scope>NUCLEOTIDE SEQUENCE [LARGE SCALE GENOMIC DNA]</scope>
    <source>
        <strain evidence="2">cv. Rojo Pasion</strain>
    </source>
</reference>
<protein>
    <submittedName>
        <fullName evidence="1">Uncharacterized protein</fullName>
    </submittedName>
</protein>
<dbReference type="AlphaFoldDB" id="A0A6J5Y671"/>
<accession>A0A6J5Y671</accession>
<sequence length="62" mass="6316">MRPTLSSTDNDALQRPFLLSIGGGGGSNGCYSRRGYGGVGYEVAALATEVAVIVKAVGIVSR</sequence>
<gene>
    <name evidence="1" type="ORF">ORAREDHAP_LOCUS48448</name>
</gene>
<name>A0A6J5Y671_PRUAR</name>
<dbReference type="Proteomes" id="UP000507245">
    <property type="component" value="Unassembled WGS sequence"/>
</dbReference>
<evidence type="ECO:0000313" key="2">
    <source>
        <dbReference type="Proteomes" id="UP000507245"/>
    </source>
</evidence>